<evidence type="ECO:0000256" key="1">
    <source>
        <dbReference type="ARBA" id="ARBA00006572"/>
    </source>
</evidence>
<gene>
    <name evidence="8" type="ORF">RJ641_016742</name>
</gene>
<dbReference type="PANTHER" id="PTHR12100">
    <property type="entry name" value="SEC10"/>
    <property type="match status" value="1"/>
</dbReference>
<dbReference type="InterPro" id="IPR009976">
    <property type="entry name" value="Sec10-like"/>
</dbReference>
<feature type="domain" description="Exocyst complex component Sec10 N-terminal" evidence="7">
    <location>
        <begin position="69"/>
        <end position="185"/>
    </location>
</feature>
<dbReference type="InterPro" id="IPR048627">
    <property type="entry name" value="Sec10_HB"/>
</dbReference>
<comment type="similarity">
    <text evidence="1">Belongs to the SEC10 family.</text>
</comment>
<evidence type="ECO:0000313" key="9">
    <source>
        <dbReference type="Proteomes" id="UP001370490"/>
    </source>
</evidence>
<evidence type="ECO:0000256" key="2">
    <source>
        <dbReference type="ARBA" id="ARBA00022448"/>
    </source>
</evidence>
<keyword evidence="9" id="KW-1185">Reference proteome</keyword>
<evidence type="ECO:0000256" key="4">
    <source>
        <dbReference type="ARBA" id="ARBA00023054"/>
    </source>
</evidence>
<keyword evidence="4" id="KW-0175">Coiled coil</keyword>
<sequence length="818" mass="89490">MEEEGDFSFDALFGNLVNELLPSFKEETDSLDAQSAGGNEGLPNGTMRLPSDATRSAQGLLTPLFPEVDALLSLFKDSCRELVDLRQRIDGRLYNLKKDVSSQNSKHCKTLAELEKGVDSLFDSFSRLDSRISSVGQTAAKIGDHLQSADAQRETASQTIDLIKYLMEFNSSPGDLMELSPLFSDDSRVAEAASIAQKLRSFAEEDIGRQGINVTSATGNATASRGLEVAVANLQDYCNELENRLLARFDAASQRRELTTMSECAKILSQTYPTCYSSLPSPTTAILPLRVSCEDQYTRLVLGDQGVQTSPNNVARGLSALYKEITDTVRKEAATITAVFPSPNDVMSILVQRVLEQRVTAVLDKLLVMPSLVNLPPMEEGGLLLSRLQYLRMLAVAYENTQELARELRAVGCGDLDVEGLSESLFSVHKDEYSEHEQASLQQLYKAKMEELHAESQQLSESGTIGRSKGSSVASSHQQISVTVVTEFVRWNEEAISRCTLFSSQPATLASNVKAVFTCLLDQVSQYITDGLERARDSLTEAAALREKFLFGTVVSRRVAAAAASAAEAAAAAGESSFRSFMVAIQRCASSVAIVQQKHRSQYFANSISRLLLPVDGAHAASCEEMATAMSSAEAAAYKGLQQCIETVMAEVERLLSAEQKATDYKSPDDGMAPDHRPTNACTRVVAYLSRVLEAAFTALEGLNKQAFLTELGNRLHKGLVNHWLKFTFNPSGGLRLKRDITEYGEFVRSFNAPTVDEQFELLSIMANVFIVAPESLSTLFEGTPSIRKDAQRFIQLREDYKSAKLAAKLSSLWPSSS</sequence>
<feature type="region of interest" description="Disordered" evidence="5">
    <location>
        <begin position="28"/>
        <end position="51"/>
    </location>
</feature>
<proteinExistence type="inferred from homology"/>
<dbReference type="Gene3D" id="1.20.58.1970">
    <property type="match status" value="1"/>
</dbReference>
<dbReference type="GO" id="GO:0006893">
    <property type="term" value="P:Golgi to plasma membrane transport"/>
    <property type="evidence" value="ECO:0007669"/>
    <property type="project" value="TreeGrafter"/>
</dbReference>
<keyword evidence="3" id="KW-0268">Exocytosis</keyword>
<dbReference type="GO" id="GO:0000145">
    <property type="term" value="C:exocyst"/>
    <property type="evidence" value="ECO:0007669"/>
    <property type="project" value="TreeGrafter"/>
</dbReference>
<evidence type="ECO:0000259" key="7">
    <source>
        <dbReference type="Pfam" id="PF20667"/>
    </source>
</evidence>
<evidence type="ECO:0000256" key="3">
    <source>
        <dbReference type="ARBA" id="ARBA00022483"/>
    </source>
</evidence>
<evidence type="ECO:0000313" key="8">
    <source>
        <dbReference type="EMBL" id="KAK6918320.1"/>
    </source>
</evidence>
<dbReference type="Proteomes" id="UP001370490">
    <property type="component" value="Unassembled WGS sequence"/>
</dbReference>
<name>A0AAN8UMJ8_9MAGN</name>
<dbReference type="InterPro" id="IPR048625">
    <property type="entry name" value="Sec10_N"/>
</dbReference>
<comment type="caution">
    <text evidence="8">The sequence shown here is derived from an EMBL/GenBank/DDBJ whole genome shotgun (WGS) entry which is preliminary data.</text>
</comment>
<reference evidence="8 9" key="1">
    <citation type="submission" date="2023-12" db="EMBL/GenBank/DDBJ databases">
        <title>A high-quality genome assembly for Dillenia turbinata (Dilleniales).</title>
        <authorList>
            <person name="Chanderbali A."/>
        </authorList>
    </citation>
    <scope>NUCLEOTIDE SEQUENCE [LARGE SCALE GENOMIC DNA]</scope>
    <source>
        <strain evidence="8">LSX21</strain>
        <tissue evidence="8">Leaf</tissue>
    </source>
</reference>
<feature type="domain" description="Exocyst complex component Sec10-like alpha-helical bundle" evidence="6">
    <location>
        <begin position="191"/>
        <end position="809"/>
    </location>
</feature>
<evidence type="ECO:0000256" key="5">
    <source>
        <dbReference type="SAM" id="MobiDB-lite"/>
    </source>
</evidence>
<dbReference type="PANTHER" id="PTHR12100:SF0">
    <property type="entry name" value="EXOCYST COMPLEX COMPONENT 5"/>
    <property type="match status" value="1"/>
</dbReference>
<keyword evidence="2" id="KW-0813">Transport</keyword>
<dbReference type="Pfam" id="PF07393">
    <property type="entry name" value="Sec10_HB"/>
    <property type="match status" value="1"/>
</dbReference>
<evidence type="ECO:0000259" key="6">
    <source>
        <dbReference type="Pfam" id="PF07393"/>
    </source>
</evidence>
<dbReference type="EMBL" id="JBAMMX010000022">
    <property type="protein sequence ID" value="KAK6918320.1"/>
    <property type="molecule type" value="Genomic_DNA"/>
</dbReference>
<dbReference type="Pfam" id="PF20667">
    <property type="entry name" value="Sec10_N"/>
    <property type="match status" value="1"/>
</dbReference>
<dbReference type="AlphaFoldDB" id="A0AAN8UMJ8"/>
<accession>A0AAN8UMJ8</accession>
<organism evidence="8 9">
    <name type="scientific">Dillenia turbinata</name>
    <dbReference type="NCBI Taxonomy" id="194707"/>
    <lineage>
        <taxon>Eukaryota</taxon>
        <taxon>Viridiplantae</taxon>
        <taxon>Streptophyta</taxon>
        <taxon>Embryophyta</taxon>
        <taxon>Tracheophyta</taxon>
        <taxon>Spermatophyta</taxon>
        <taxon>Magnoliopsida</taxon>
        <taxon>eudicotyledons</taxon>
        <taxon>Gunneridae</taxon>
        <taxon>Pentapetalae</taxon>
        <taxon>Dilleniales</taxon>
        <taxon>Dilleniaceae</taxon>
        <taxon>Dillenia</taxon>
    </lineage>
</organism>
<protein>
    <submittedName>
        <fullName evidence="8">Exocyst complex component Sec10-like</fullName>
    </submittedName>
</protein>
<dbReference type="GO" id="GO:0006887">
    <property type="term" value="P:exocytosis"/>
    <property type="evidence" value="ECO:0007669"/>
    <property type="project" value="UniProtKB-KW"/>
</dbReference>